<accession>A0A382XT51</accession>
<feature type="domain" description="Glycosyltransferase subfamily 4-like N-terminal" evidence="1">
    <location>
        <begin position="40"/>
        <end position="192"/>
    </location>
</feature>
<evidence type="ECO:0000259" key="1">
    <source>
        <dbReference type="Pfam" id="PF13439"/>
    </source>
</evidence>
<protein>
    <recommendedName>
        <fullName evidence="1">Glycosyltransferase subfamily 4-like N-terminal domain-containing protein</fullName>
    </recommendedName>
</protein>
<reference evidence="2" key="1">
    <citation type="submission" date="2018-05" db="EMBL/GenBank/DDBJ databases">
        <authorList>
            <person name="Lanie J.A."/>
            <person name="Ng W.-L."/>
            <person name="Kazmierczak K.M."/>
            <person name="Andrzejewski T.M."/>
            <person name="Davidsen T.M."/>
            <person name="Wayne K.J."/>
            <person name="Tettelin H."/>
            <person name="Glass J.I."/>
            <person name="Rusch D."/>
            <person name="Podicherti R."/>
            <person name="Tsui H.-C.T."/>
            <person name="Winkler M.E."/>
        </authorList>
    </citation>
    <scope>NUCLEOTIDE SEQUENCE</scope>
</reference>
<dbReference type="SUPFAM" id="SSF53756">
    <property type="entry name" value="UDP-Glycosyltransferase/glycogen phosphorylase"/>
    <property type="match status" value="1"/>
</dbReference>
<dbReference type="Gene3D" id="3.40.50.2000">
    <property type="entry name" value="Glycogen Phosphorylase B"/>
    <property type="match status" value="2"/>
</dbReference>
<dbReference type="EMBL" id="UINC01170006">
    <property type="protein sequence ID" value="SVD73835.1"/>
    <property type="molecule type" value="Genomic_DNA"/>
</dbReference>
<dbReference type="AlphaFoldDB" id="A0A382XT51"/>
<dbReference type="Pfam" id="PF13439">
    <property type="entry name" value="Glyco_transf_4"/>
    <property type="match status" value="1"/>
</dbReference>
<name>A0A382XT51_9ZZZZ</name>
<organism evidence="2">
    <name type="scientific">marine metagenome</name>
    <dbReference type="NCBI Taxonomy" id="408172"/>
    <lineage>
        <taxon>unclassified sequences</taxon>
        <taxon>metagenomes</taxon>
        <taxon>ecological metagenomes</taxon>
    </lineage>
</organism>
<sequence>MIINGHYFLYIAYLFGMKKEENLPRKWEILFTIPNFNTAGSGKALLNIASRLDSKYFEPHIACLHDKGELFNEVKKSGIPIHVFQFTAHMEKRIAGFIQCWGISRYFKKINPHLIHSFHYAPDYSEALAARMAGVPWIYTKKNMNWGGKSKNGWKLRTRLAHHVICQNRSMLDLFFKDSKKTSMIPRGIDIKEFKMQPPNSDLLTQLRIASNDKVIITVANLAPVKGIELLLESFEIL</sequence>
<gene>
    <name evidence="2" type="ORF">METZ01_LOCUS426689</name>
</gene>
<dbReference type="InterPro" id="IPR028098">
    <property type="entry name" value="Glyco_trans_4-like_N"/>
</dbReference>
<evidence type="ECO:0000313" key="2">
    <source>
        <dbReference type="EMBL" id="SVD73835.1"/>
    </source>
</evidence>
<proteinExistence type="predicted"/>